<dbReference type="NCBIfam" id="NF038403">
    <property type="entry name" value="perm_prefix_1"/>
    <property type="match status" value="1"/>
</dbReference>
<dbReference type="EMBL" id="FOOX01000021">
    <property type="protein sequence ID" value="SFH26011.1"/>
    <property type="molecule type" value="Genomic_DNA"/>
</dbReference>
<proteinExistence type="predicted"/>
<sequence>MFEYQTTRILAYVDDVCSQIKFREIHQEIKLELKAHIEDIVEEYVSEGLSKNEAVNKAINQMGSADVVGKQLNRIHKPRHSFCLRRFASYVFY</sequence>
<name>A0A1I2YN23_9FIRM</name>
<dbReference type="STRING" id="341036.SAMN05660649_04480"/>
<protein>
    <submittedName>
        <fullName evidence="1">Uncharacterized protein</fullName>
    </submittedName>
</protein>
<reference evidence="2" key="1">
    <citation type="submission" date="2016-10" db="EMBL/GenBank/DDBJ databases">
        <authorList>
            <person name="Varghese N."/>
            <person name="Submissions S."/>
        </authorList>
    </citation>
    <scope>NUCLEOTIDE SEQUENCE [LARGE SCALE GENOMIC DNA]</scope>
    <source>
        <strain evidence="2">DSM 17038</strain>
    </source>
</reference>
<organism evidence="1 2">
    <name type="scientific">Desulfotruncus arcticus DSM 17038</name>
    <dbReference type="NCBI Taxonomy" id="1121424"/>
    <lineage>
        <taxon>Bacteria</taxon>
        <taxon>Bacillati</taxon>
        <taxon>Bacillota</taxon>
        <taxon>Clostridia</taxon>
        <taxon>Eubacteriales</taxon>
        <taxon>Desulfallaceae</taxon>
        <taxon>Desulfotruncus</taxon>
    </lineage>
</organism>
<keyword evidence="2" id="KW-1185">Reference proteome</keyword>
<dbReference type="AlphaFoldDB" id="A0A1I2YN23"/>
<evidence type="ECO:0000313" key="1">
    <source>
        <dbReference type="EMBL" id="SFH26011.1"/>
    </source>
</evidence>
<dbReference type="RefSeq" id="WP_238456605.1">
    <property type="nucleotide sequence ID" value="NZ_FOOX01000021.1"/>
</dbReference>
<accession>A0A1I2YN23</accession>
<gene>
    <name evidence="1" type="ORF">SAMN05660649_04480</name>
</gene>
<dbReference type="Proteomes" id="UP000199337">
    <property type="component" value="Unassembled WGS sequence"/>
</dbReference>
<evidence type="ECO:0000313" key="2">
    <source>
        <dbReference type="Proteomes" id="UP000199337"/>
    </source>
</evidence>
<dbReference type="InterPro" id="IPR047928">
    <property type="entry name" value="Perm_prefix_1"/>
</dbReference>